<reference evidence="2" key="1">
    <citation type="submission" date="2020-10" db="EMBL/GenBank/DDBJ databases">
        <authorList>
            <person name="Kadnikov V."/>
            <person name="Beletsky A.V."/>
            <person name="Mardanov A.V."/>
            <person name="Karnachuk O.V."/>
            <person name="Ravin N.V."/>
        </authorList>
    </citation>
    <scope>NUCLEOTIDE SEQUENCE</scope>
    <source>
        <strain evidence="2">Bu02</strain>
    </source>
</reference>
<accession>A0AAT9LB26</accession>
<protein>
    <submittedName>
        <fullName evidence="2">Uncharacterized protein</fullName>
    </submittedName>
</protein>
<feature type="region of interest" description="Disordered" evidence="1">
    <location>
        <begin position="45"/>
        <end position="69"/>
    </location>
</feature>
<reference evidence="2" key="2">
    <citation type="journal article" date="2023" name="Biology">
        <title>Prokaryotic Life Associated with Coal-Fire Gas Vents Revealed by Metagenomics.</title>
        <authorList>
            <person name="Kadnikov V.V."/>
            <person name="Mardanov A.V."/>
            <person name="Beletsky A.V."/>
            <person name="Karnachuk O.V."/>
            <person name="Ravin N.V."/>
        </authorList>
    </citation>
    <scope>NUCLEOTIDE SEQUENCE</scope>
    <source>
        <strain evidence="2">Bu02</strain>
    </source>
</reference>
<feature type="compositionally biased region" description="Basic and acidic residues" evidence="1">
    <location>
        <begin position="58"/>
        <end position="69"/>
    </location>
</feature>
<evidence type="ECO:0000313" key="2">
    <source>
        <dbReference type="EMBL" id="QUL97973.1"/>
    </source>
</evidence>
<organism evidence="2">
    <name type="scientific">Candidatus Fermentithermobacillus carboniphilus</name>
    <dbReference type="NCBI Taxonomy" id="3085328"/>
    <lineage>
        <taxon>Bacteria</taxon>
        <taxon>Bacillati</taxon>
        <taxon>Bacillota</taxon>
        <taxon>Candidatus Fermentithermobacillia</taxon>
        <taxon>Candidatus Fermentithermobacillales</taxon>
        <taxon>Candidatus Fermentithermobacillaceae</taxon>
        <taxon>Candidatus Fermentithermobacillus</taxon>
    </lineage>
</organism>
<gene>
    <name evidence="2" type="ORF">IMF26_07820</name>
</gene>
<evidence type="ECO:0000256" key="1">
    <source>
        <dbReference type="SAM" id="MobiDB-lite"/>
    </source>
</evidence>
<dbReference type="AlphaFoldDB" id="A0AAT9LB26"/>
<name>A0AAT9LB26_9FIRM</name>
<dbReference type="KEGG" id="fcz:IMF26_07820"/>
<dbReference type="EMBL" id="CP062796">
    <property type="protein sequence ID" value="QUL97973.1"/>
    <property type="molecule type" value="Genomic_DNA"/>
</dbReference>
<proteinExistence type="predicted"/>
<sequence length="69" mass="7781">MRAEESIGQKESCGNVYDSSARTLAGERRELTRLGFIERFGGCPTVGHDRKRSHKTSGRPENKRAGWCR</sequence>